<protein>
    <submittedName>
        <fullName evidence="1">Uncharacterized protein</fullName>
    </submittedName>
</protein>
<evidence type="ECO:0000313" key="1">
    <source>
        <dbReference type="EMBL" id="KAJ3472635.1"/>
    </source>
</evidence>
<proteinExistence type="predicted"/>
<dbReference type="EMBL" id="JANAKD010002969">
    <property type="protein sequence ID" value="KAJ3472635.1"/>
    <property type="molecule type" value="Genomic_DNA"/>
</dbReference>
<reference evidence="1" key="1">
    <citation type="submission" date="2022-07" db="EMBL/GenBank/DDBJ databases">
        <title>Genome Sequence of Lecanicillium saksenae.</title>
        <authorList>
            <person name="Buettner E."/>
        </authorList>
    </citation>
    <scope>NUCLEOTIDE SEQUENCE</scope>
    <source>
        <strain evidence="1">VT-O1</strain>
    </source>
</reference>
<keyword evidence="2" id="KW-1185">Reference proteome</keyword>
<comment type="caution">
    <text evidence="1">The sequence shown here is derived from an EMBL/GenBank/DDBJ whole genome shotgun (WGS) entry which is preliminary data.</text>
</comment>
<evidence type="ECO:0000313" key="2">
    <source>
        <dbReference type="Proteomes" id="UP001148737"/>
    </source>
</evidence>
<dbReference type="Proteomes" id="UP001148737">
    <property type="component" value="Unassembled WGS sequence"/>
</dbReference>
<accession>A0ACC1QDF4</accession>
<gene>
    <name evidence="1" type="ORF">NLG97_g10830</name>
</gene>
<name>A0ACC1QDF4_9HYPO</name>
<sequence length="113" mass="11920">MHHIVSSLVEAQDQMTLSKALAVALAATSSAALAAAADMACPGPAPNSRPQAAAGVRWKVLTNEISQPRQLVQDSLGNILMAEGKGLRRLEFDDAEGMDLCVKNSTQFVVDET</sequence>
<organism evidence="1 2">
    <name type="scientific">Lecanicillium saksenae</name>
    <dbReference type="NCBI Taxonomy" id="468837"/>
    <lineage>
        <taxon>Eukaryota</taxon>
        <taxon>Fungi</taxon>
        <taxon>Dikarya</taxon>
        <taxon>Ascomycota</taxon>
        <taxon>Pezizomycotina</taxon>
        <taxon>Sordariomycetes</taxon>
        <taxon>Hypocreomycetidae</taxon>
        <taxon>Hypocreales</taxon>
        <taxon>Cordycipitaceae</taxon>
        <taxon>Lecanicillium</taxon>
    </lineage>
</organism>